<name>A0ACC0AEA7_CATRO</name>
<dbReference type="Proteomes" id="UP001060085">
    <property type="component" value="Linkage Group LG06"/>
</dbReference>
<gene>
    <name evidence="1" type="ORF">M9H77_27993</name>
</gene>
<reference evidence="2" key="1">
    <citation type="journal article" date="2023" name="Nat. Plants">
        <title>Single-cell RNA sequencing provides a high-resolution roadmap for understanding the multicellular compartmentation of specialized metabolism.</title>
        <authorList>
            <person name="Sun S."/>
            <person name="Shen X."/>
            <person name="Li Y."/>
            <person name="Li Y."/>
            <person name="Wang S."/>
            <person name="Li R."/>
            <person name="Zhang H."/>
            <person name="Shen G."/>
            <person name="Guo B."/>
            <person name="Wei J."/>
            <person name="Xu J."/>
            <person name="St-Pierre B."/>
            <person name="Chen S."/>
            <person name="Sun C."/>
        </authorList>
    </citation>
    <scope>NUCLEOTIDE SEQUENCE [LARGE SCALE GENOMIC DNA]</scope>
</reference>
<evidence type="ECO:0000313" key="2">
    <source>
        <dbReference type="Proteomes" id="UP001060085"/>
    </source>
</evidence>
<evidence type="ECO:0000313" key="1">
    <source>
        <dbReference type="EMBL" id="KAI5659200.1"/>
    </source>
</evidence>
<sequence length="188" mass="20736">MLLLITLSSPLFNHSQKLSRPTLTSAHLNHAATIPCRRPLPSLLLPLLPKADDYSSALSRRKPKYKPSPNLLLFCSSCSSNFLQLVSGFVCYLQNPIQLKKLSRVSACLSTLNYKSQKPKLKPKATLRTLILEPTRGVQTQLGSLKESRYISTASTLEFKKTCNATVELHGQSPDPIMRSSGISSIIS</sequence>
<proteinExistence type="predicted"/>
<comment type="caution">
    <text evidence="1">The sequence shown here is derived from an EMBL/GenBank/DDBJ whole genome shotgun (WGS) entry which is preliminary data.</text>
</comment>
<dbReference type="EMBL" id="CM044706">
    <property type="protein sequence ID" value="KAI5659200.1"/>
    <property type="molecule type" value="Genomic_DNA"/>
</dbReference>
<protein>
    <submittedName>
        <fullName evidence="1">Uncharacterized protein</fullName>
    </submittedName>
</protein>
<organism evidence="1 2">
    <name type="scientific">Catharanthus roseus</name>
    <name type="common">Madagascar periwinkle</name>
    <name type="synonym">Vinca rosea</name>
    <dbReference type="NCBI Taxonomy" id="4058"/>
    <lineage>
        <taxon>Eukaryota</taxon>
        <taxon>Viridiplantae</taxon>
        <taxon>Streptophyta</taxon>
        <taxon>Embryophyta</taxon>
        <taxon>Tracheophyta</taxon>
        <taxon>Spermatophyta</taxon>
        <taxon>Magnoliopsida</taxon>
        <taxon>eudicotyledons</taxon>
        <taxon>Gunneridae</taxon>
        <taxon>Pentapetalae</taxon>
        <taxon>asterids</taxon>
        <taxon>lamiids</taxon>
        <taxon>Gentianales</taxon>
        <taxon>Apocynaceae</taxon>
        <taxon>Rauvolfioideae</taxon>
        <taxon>Vinceae</taxon>
        <taxon>Catharanthinae</taxon>
        <taxon>Catharanthus</taxon>
    </lineage>
</organism>
<accession>A0ACC0AEA7</accession>
<keyword evidence="2" id="KW-1185">Reference proteome</keyword>